<dbReference type="GO" id="GO:0030170">
    <property type="term" value="F:pyridoxal phosphate binding"/>
    <property type="evidence" value="ECO:0007669"/>
    <property type="project" value="InterPro"/>
</dbReference>
<dbReference type="PROSITE" id="PS51340">
    <property type="entry name" value="MOSC"/>
    <property type="match status" value="1"/>
</dbReference>
<reference evidence="2 3" key="2">
    <citation type="submission" date="2015-01" db="EMBL/GenBank/DDBJ databases">
        <authorList>
            <consortium name="NBRP consortium"/>
            <person name="Sawabe T."/>
            <person name="Meirelles P."/>
            <person name="Feng G."/>
            <person name="Sayaka M."/>
            <person name="Hattori M."/>
            <person name="Ohkuma M."/>
        </authorList>
    </citation>
    <scope>NUCLEOTIDE SEQUENCE [LARGE SCALE GENOMIC DNA]</scope>
    <source>
        <strain evidence="3">JCM 19241</strain>
    </source>
</reference>
<proteinExistence type="predicted"/>
<evidence type="ECO:0000259" key="1">
    <source>
        <dbReference type="PROSITE" id="PS51340"/>
    </source>
</evidence>
<organism evidence="2 3">
    <name type="scientific">Vibrio ishigakensis</name>
    <dbReference type="NCBI Taxonomy" id="1481914"/>
    <lineage>
        <taxon>Bacteria</taxon>
        <taxon>Pseudomonadati</taxon>
        <taxon>Pseudomonadota</taxon>
        <taxon>Gammaproteobacteria</taxon>
        <taxon>Vibrionales</taxon>
        <taxon>Vibrionaceae</taxon>
        <taxon>Vibrio</taxon>
    </lineage>
</organism>
<dbReference type="STRING" id="1481914.JCM19241_5158"/>
<dbReference type="InterPro" id="IPR005303">
    <property type="entry name" value="MOCOS_middle"/>
</dbReference>
<dbReference type="GO" id="GO:0003824">
    <property type="term" value="F:catalytic activity"/>
    <property type="evidence" value="ECO:0007669"/>
    <property type="project" value="InterPro"/>
</dbReference>
<sequence>MTVKAQLTEINIYPIKSTAGISQSRAFVEKQGISFDRRFVVTDLQGRMVTARKFPKMVTIESCLLSDGLLLSAKGHSSLKIRYQDFEMKEFECKIWSDRFDAYTTIEEANQWLTEVIGKEVVLLYCGEESNRYREKLETNVSFADGYPLLVISQGSLDELNRRASSPQTMAQFRTNLVVGGVEAFAEDGWKRFKIGEVEFEVRKPCQRCILTTVNPTDGERMQNKEPTVTLSTFARMRKVPSILA</sequence>
<evidence type="ECO:0000313" key="2">
    <source>
        <dbReference type="EMBL" id="GAM73962.1"/>
    </source>
</evidence>
<protein>
    <submittedName>
        <fullName evidence="2">Flavodoxin reductases</fullName>
    </submittedName>
</protein>
<name>A0A0B8QAM1_9VIBR</name>
<dbReference type="InterPro" id="IPR011037">
    <property type="entry name" value="Pyrv_Knase-like_insert_dom_sf"/>
</dbReference>
<dbReference type="Proteomes" id="UP000031666">
    <property type="component" value="Unassembled WGS sequence"/>
</dbReference>
<dbReference type="Pfam" id="PF03476">
    <property type="entry name" value="MOSC_N"/>
    <property type="match status" value="1"/>
</dbReference>
<dbReference type="PANTHER" id="PTHR14237">
    <property type="entry name" value="MOLYBDOPTERIN COFACTOR SULFURASE MOSC"/>
    <property type="match status" value="1"/>
</dbReference>
<dbReference type="AlphaFoldDB" id="A0A0B8QAM1"/>
<evidence type="ECO:0000313" key="3">
    <source>
        <dbReference type="Proteomes" id="UP000031666"/>
    </source>
</evidence>
<dbReference type="InterPro" id="IPR005302">
    <property type="entry name" value="MoCF_Sase_C"/>
</dbReference>
<dbReference type="Pfam" id="PF03473">
    <property type="entry name" value="MOSC"/>
    <property type="match status" value="1"/>
</dbReference>
<dbReference type="EMBL" id="BBSC01000002">
    <property type="protein sequence ID" value="GAM73962.1"/>
    <property type="molecule type" value="Genomic_DNA"/>
</dbReference>
<dbReference type="PANTHER" id="PTHR14237:SF19">
    <property type="entry name" value="MITOCHONDRIAL AMIDOXIME REDUCING COMPONENT 1"/>
    <property type="match status" value="1"/>
</dbReference>
<reference evidence="2 3" key="1">
    <citation type="submission" date="2015-01" db="EMBL/GenBank/DDBJ databases">
        <title>Vibrio sp. C94 JCM 19241 whole genome shotgun sequence.</title>
        <authorList>
            <person name="Sawabe T."/>
            <person name="Meirelles P."/>
            <person name="Feng G."/>
            <person name="Sayaka M."/>
            <person name="Hattori M."/>
            <person name="Ohkuma M."/>
        </authorList>
    </citation>
    <scope>NUCLEOTIDE SEQUENCE [LARGE SCALE GENOMIC DNA]</scope>
    <source>
        <strain evidence="3">JCM 19241</strain>
    </source>
</reference>
<gene>
    <name evidence="2" type="ORF">JCM19241_5158</name>
</gene>
<feature type="domain" description="MOSC" evidence="1">
    <location>
        <begin position="121"/>
        <end position="245"/>
    </location>
</feature>
<accession>A0A0B8QAM1</accession>
<dbReference type="SUPFAM" id="SSF50800">
    <property type="entry name" value="PK beta-barrel domain-like"/>
    <property type="match status" value="1"/>
</dbReference>
<dbReference type="SUPFAM" id="SSF141673">
    <property type="entry name" value="MOSC N-terminal domain-like"/>
    <property type="match status" value="1"/>
</dbReference>
<dbReference type="GO" id="GO:0030151">
    <property type="term" value="F:molybdenum ion binding"/>
    <property type="evidence" value="ECO:0007669"/>
    <property type="project" value="InterPro"/>
</dbReference>
<comment type="caution">
    <text evidence="2">The sequence shown here is derived from an EMBL/GenBank/DDBJ whole genome shotgun (WGS) entry which is preliminary data.</text>
</comment>